<dbReference type="InterPro" id="IPR029058">
    <property type="entry name" value="AB_hydrolase_fold"/>
</dbReference>
<gene>
    <name evidence="2" type="ORF">HMPREF1541_06206</name>
</gene>
<dbReference type="eggNOG" id="ENOG502SJW1">
    <property type="taxonomic scope" value="Eukaryota"/>
</dbReference>
<accession>W2RPC5</accession>
<dbReference type="STRING" id="1220924.W2RPC5"/>
<protein>
    <recommendedName>
        <fullName evidence="1">AB hydrolase-1 domain-containing protein</fullName>
    </recommendedName>
</protein>
<dbReference type="InterPro" id="IPR052897">
    <property type="entry name" value="Sec-Metab_Biosynth_Hydrolase"/>
</dbReference>
<feature type="domain" description="AB hydrolase-1" evidence="1">
    <location>
        <begin position="6"/>
        <end position="238"/>
    </location>
</feature>
<dbReference type="Gene3D" id="3.40.50.1820">
    <property type="entry name" value="alpha/beta hydrolase"/>
    <property type="match status" value="1"/>
</dbReference>
<evidence type="ECO:0000259" key="1">
    <source>
        <dbReference type="Pfam" id="PF12697"/>
    </source>
</evidence>
<proteinExistence type="predicted"/>
<dbReference type="RefSeq" id="XP_008718764.1">
    <property type="nucleotide sequence ID" value="XM_008720542.1"/>
</dbReference>
<dbReference type="PANTHER" id="PTHR37017">
    <property type="entry name" value="AB HYDROLASE-1 DOMAIN-CONTAINING PROTEIN-RELATED"/>
    <property type="match status" value="1"/>
</dbReference>
<dbReference type="SUPFAM" id="SSF53474">
    <property type="entry name" value="alpha/beta-Hydrolases"/>
    <property type="match status" value="1"/>
</dbReference>
<dbReference type="InParanoid" id="W2RPC5"/>
<evidence type="ECO:0000313" key="3">
    <source>
        <dbReference type="Proteomes" id="UP000030752"/>
    </source>
</evidence>
<dbReference type="VEuPathDB" id="FungiDB:HMPREF1541_06206"/>
<dbReference type="OrthoDB" id="1263307at2759"/>
<dbReference type="InterPro" id="IPR000073">
    <property type="entry name" value="AB_hydrolase_1"/>
</dbReference>
<dbReference type="Pfam" id="PF12697">
    <property type="entry name" value="Abhydrolase_6"/>
    <property type="match status" value="1"/>
</dbReference>
<dbReference type="HOGENOM" id="CLU_046066_1_0_1"/>
<sequence length="249" mass="26998">MTAPTLVIVPGSFAPPELYSSFVEVLSRHGVDARVVSLPSVGRRDPKPAGSMTDDAAEIQRVVESVFDESKDVVIMPHSYGGVPATESMKTLSHKNREGRAVKRIIYLTAVVIPLGMSNTEMNAGGLPDWLSFDGDYMVLNPEFSGPLTFSDLPDAEAIEAAKQMSDHSALSFQEKLSYPGYNDVDVHYILCEKDKIIAPDHQQAMIGMIEQSSGRAPTVHKMSSDHCPVVTHAEELVTILKGILTSSA</sequence>
<reference evidence="2 3" key="1">
    <citation type="submission" date="2013-03" db="EMBL/GenBank/DDBJ databases">
        <title>The Genome Sequence of Phialophora europaea CBS 101466.</title>
        <authorList>
            <consortium name="The Broad Institute Genomics Platform"/>
            <person name="Cuomo C."/>
            <person name="de Hoog S."/>
            <person name="Gorbushina A."/>
            <person name="Walker B."/>
            <person name="Young S.K."/>
            <person name="Zeng Q."/>
            <person name="Gargeya S."/>
            <person name="Fitzgerald M."/>
            <person name="Haas B."/>
            <person name="Abouelleil A."/>
            <person name="Allen A.W."/>
            <person name="Alvarado L."/>
            <person name="Arachchi H.M."/>
            <person name="Berlin A.M."/>
            <person name="Chapman S.B."/>
            <person name="Gainer-Dewar J."/>
            <person name="Goldberg J."/>
            <person name="Griggs A."/>
            <person name="Gujja S."/>
            <person name="Hansen M."/>
            <person name="Howarth C."/>
            <person name="Imamovic A."/>
            <person name="Ireland A."/>
            <person name="Larimer J."/>
            <person name="McCowan C."/>
            <person name="Murphy C."/>
            <person name="Pearson M."/>
            <person name="Poon T.W."/>
            <person name="Priest M."/>
            <person name="Roberts A."/>
            <person name="Saif S."/>
            <person name="Shea T."/>
            <person name="Sisk P."/>
            <person name="Sykes S."/>
            <person name="Wortman J."/>
            <person name="Nusbaum C."/>
            <person name="Birren B."/>
        </authorList>
    </citation>
    <scope>NUCLEOTIDE SEQUENCE [LARGE SCALE GENOMIC DNA]</scope>
    <source>
        <strain evidence="2 3">CBS 101466</strain>
    </source>
</reference>
<dbReference type="PANTHER" id="PTHR37017:SF13">
    <property type="entry name" value="AB HYDROLASE-1 DOMAIN-CONTAINING PROTEIN"/>
    <property type="match status" value="1"/>
</dbReference>
<name>W2RPC5_CYPE1</name>
<dbReference type="GeneID" id="19973545"/>
<organism evidence="2 3">
    <name type="scientific">Cyphellophora europaea (strain CBS 101466)</name>
    <name type="common">Phialophora europaea</name>
    <dbReference type="NCBI Taxonomy" id="1220924"/>
    <lineage>
        <taxon>Eukaryota</taxon>
        <taxon>Fungi</taxon>
        <taxon>Dikarya</taxon>
        <taxon>Ascomycota</taxon>
        <taxon>Pezizomycotina</taxon>
        <taxon>Eurotiomycetes</taxon>
        <taxon>Chaetothyriomycetidae</taxon>
        <taxon>Chaetothyriales</taxon>
        <taxon>Cyphellophoraceae</taxon>
        <taxon>Cyphellophora</taxon>
    </lineage>
</organism>
<evidence type="ECO:0000313" key="2">
    <source>
        <dbReference type="EMBL" id="ETN38175.1"/>
    </source>
</evidence>
<keyword evidence="3" id="KW-1185">Reference proteome</keyword>
<dbReference type="AlphaFoldDB" id="W2RPC5"/>
<dbReference type="Proteomes" id="UP000030752">
    <property type="component" value="Unassembled WGS sequence"/>
</dbReference>
<dbReference type="EMBL" id="KB822722">
    <property type="protein sequence ID" value="ETN38175.1"/>
    <property type="molecule type" value="Genomic_DNA"/>
</dbReference>